<evidence type="ECO:0000256" key="5">
    <source>
        <dbReference type="SAM" id="MobiDB-lite"/>
    </source>
</evidence>
<dbReference type="RefSeq" id="WP_157477523.1">
    <property type="nucleotide sequence ID" value="NZ_CP046566.1"/>
</dbReference>
<evidence type="ECO:0000256" key="7">
    <source>
        <dbReference type="SAM" id="SignalP"/>
    </source>
</evidence>
<keyword evidence="6" id="KW-0812">Transmembrane</keyword>
<dbReference type="InterPro" id="IPR038414">
    <property type="entry name" value="CcoP_N_sf"/>
</dbReference>
<dbReference type="PANTHER" id="PTHR33751">
    <property type="entry name" value="CBB3-TYPE CYTOCHROME C OXIDASE SUBUNIT FIXP"/>
    <property type="match status" value="1"/>
</dbReference>
<proteinExistence type="predicted"/>
<accession>A0A6I6G6C6</accession>
<dbReference type="InterPro" id="IPR009056">
    <property type="entry name" value="Cyt_c-like_dom"/>
</dbReference>
<evidence type="ECO:0000259" key="8">
    <source>
        <dbReference type="PROSITE" id="PS51007"/>
    </source>
</evidence>
<dbReference type="KEGG" id="fls:GLV81_05400"/>
<gene>
    <name evidence="9" type="ORF">GLV81_05400</name>
</gene>
<feature type="region of interest" description="Disordered" evidence="5">
    <location>
        <begin position="355"/>
        <end position="392"/>
    </location>
</feature>
<feature type="chain" id="PRO_5026157331" evidence="7">
    <location>
        <begin position="27"/>
        <end position="392"/>
    </location>
</feature>
<feature type="transmembrane region" description="Helical" evidence="6">
    <location>
        <begin position="82"/>
        <end position="106"/>
    </location>
</feature>
<feature type="signal peptide" evidence="7">
    <location>
        <begin position="1"/>
        <end position="26"/>
    </location>
</feature>
<name>A0A6I6G6C6_9BACT</name>
<keyword evidence="6" id="KW-1133">Transmembrane helix</keyword>
<keyword evidence="2 4" id="KW-0479">Metal-binding</keyword>
<feature type="transmembrane region" description="Helical" evidence="6">
    <location>
        <begin position="126"/>
        <end position="149"/>
    </location>
</feature>
<evidence type="ECO:0000256" key="1">
    <source>
        <dbReference type="ARBA" id="ARBA00022617"/>
    </source>
</evidence>
<dbReference type="GO" id="GO:0009055">
    <property type="term" value="F:electron transfer activity"/>
    <property type="evidence" value="ECO:0007669"/>
    <property type="project" value="InterPro"/>
</dbReference>
<dbReference type="Gene3D" id="1.10.760.10">
    <property type="entry name" value="Cytochrome c-like domain"/>
    <property type="match status" value="1"/>
</dbReference>
<feature type="domain" description="Cytochrome c" evidence="8">
    <location>
        <begin position="275"/>
        <end position="355"/>
    </location>
</feature>
<keyword evidence="7" id="KW-0732">Signal</keyword>
<dbReference type="PANTHER" id="PTHR33751:SF1">
    <property type="entry name" value="CBB3-TYPE CYTOCHROME C OXIDASE SUBUNIT FIXP"/>
    <property type="match status" value="1"/>
</dbReference>
<keyword evidence="10" id="KW-1185">Reference proteome</keyword>
<dbReference type="Pfam" id="PF13442">
    <property type="entry name" value="Cytochrome_CBB3"/>
    <property type="match status" value="1"/>
</dbReference>
<dbReference type="InterPro" id="IPR050597">
    <property type="entry name" value="Cytochrome_c_Oxidase_Subunit"/>
</dbReference>
<dbReference type="Pfam" id="PF14715">
    <property type="entry name" value="FixP_N"/>
    <property type="match status" value="1"/>
</dbReference>
<dbReference type="GO" id="GO:0046872">
    <property type="term" value="F:metal ion binding"/>
    <property type="evidence" value="ECO:0007669"/>
    <property type="project" value="UniProtKB-KW"/>
</dbReference>
<evidence type="ECO:0000256" key="4">
    <source>
        <dbReference type="PROSITE-ProRule" id="PRU00433"/>
    </source>
</evidence>
<organism evidence="9 10">
    <name type="scientific">Phnomibacter ginsenosidimutans</name>
    <dbReference type="NCBI Taxonomy" id="2676868"/>
    <lineage>
        <taxon>Bacteria</taxon>
        <taxon>Pseudomonadati</taxon>
        <taxon>Bacteroidota</taxon>
        <taxon>Chitinophagia</taxon>
        <taxon>Chitinophagales</taxon>
        <taxon>Chitinophagaceae</taxon>
        <taxon>Phnomibacter</taxon>
    </lineage>
</organism>
<dbReference type="InterPro" id="IPR036909">
    <property type="entry name" value="Cyt_c-like_dom_sf"/>
</dbReference>
<dbReference type="GO" id="GO:0020037">
    <property type="term" value="F:heme binding"/>
    <property type="evidence" value="ECO:0007669"/>
    <property type="project" value="InterPro"/>
</dbReference>
<dbReference type="Gene3D" id="6.10.280.130">
    <property type="match status" value="1"/>
</dbReference>
<dbReference type="InterPro" id="IPR032858">
    <property type="entry name" value="CcoP_N"/>
</dbReference>
<keyword evidence="6" id="KW-0472">Membrane</keyword>
<dbReference type="Proteomes" id="UP000426027">
    <property type="component" value="Chromosome"/>
</dbReference>
<evidence type="ECO:0000256" key="6">
    <source>
        <dbReference type="SAM" id="Phobius"/>
    </source>
</evidence>
<keyword evidence="1 4" id="KW-0349">Heme</keyword>
<evidence type="ECO:0000313" key="9">
    <source>
        <dbReference type="EMBL" id="QGW27604.1"/>
    </source>
</evidence>
<sequence>MRFNIFKHKWLSIMGVMLLMAQVAGAQPKEPSTLSNPLAQVMVLIMIMLALAIALLGNVVGNAADLFRTKLRKARSEKNSGNAATVILLLSAGLLASIAGNAQAAADAATTAAPAVDNSINGLSPFTFYLMAAVIAVEIIILVALVYQLKFLVGIESRKEMAAAVDGVAVPKVSWWDKVNRSAKIEDEAAIDLSHDYDGISELDNKLPPWWIAAFALTILFSGVYLYRYHVSHSAPLQIEELEISMKEAEEAKAAYLAMSANNVDENSVTMLDAGSIASGKELFSANCIACHGTAGEGNTVGPNLTDNYWIHGGDIKDVFKSIKYGWVEKGMRSWKDDFSPMQMAQLASFVKSLKGTNPPNAKAPQGELYDENQAAGAASVTDSTAAAAPTK</sequence>
<evidence type="ECO:0000256" key="3">
    <source>
        <dbReference type="ARBA" id="ARBA00023004"/>
    </source>
</evidence>
<reference evidence="9 10" key="1">
    <citation type="submission" date="2019-11" db="EMBL/GenBank/DDBJ databases">
        <authorList>
            <person name="Im W.T."/>
        </authorList>
    </citation>
    <scope>NUCLEOTIDE SEQUENCE [LARGE SCALE GENOMIC DNA]</scope>
    <source>
        <strain evidence="9 10">SB-02</strain>
    </source>
</reference>
<dbReference type="PROSITE" id="PS51007">
    <property type="entry name" value="CYTC"/>
    <property type="match status" value="1"/>
</dbReference>
<feature type="compositionally biased region" description="Low complexity" evidence="5">
    <location>
        <begin position="375"/>
        <end position="392"/>
    </location>
</feature>
<dbReference type="EMBL" id="CP046566">
    <property type="protein sequence ID" value="QGW27604.1"/>
    <property type="molecule type" value="Genomic_DNA"/>
</dbReference>
<dbReference type="AlphaFoldDB" id="A0A6I6G6C6"/>
<feature type="transmembrane region" description="Helical" evidence="6">
    <location>
        <begin position="42"/>
        <end position="61"/>
    </location>
</feature>
<evidence type="ECO:0000256" key="2">
    <source>
        <dbReference type="ARBA" id="ARBA00022723"/>
    </source>
</evidence>
<protein>
    <submittedName>
        <fullName evidence="9">C-type cytochrome</fullName>
    </submittedName>
</protein>
<feature type="transmembrane region" description="Helical" evidence="6">
    <location>
        <begin position="210"/>
        <end position="227"/>
    </location>
</feature>
<keyword evidence="3 4" id="KW-0408">Iron</keyword>
<dbReference type="SUPFAM" id="SSF46626">
    <property type="entry name" value="Cytochrome c"/>
    <property type="match status" value="1"/>
</dbReference>
<evidence type="ECO:0000313" key="10">
    <source>
        <dbReference type="Proteomes" id="UP000426027"/>
    </source>
</evidence>